<evidence type="ECO:0000259" key="8">
    <source>
        <dbReference type="Pfam" id="PF02868"/>
    </source>
</evidence>
<accession>A0A395NVD5</accession>
<dbReference type="PANTHER" id="PTHR43579">
    <property type="match status" value="1"/>
</dbReference>
<evidence type="ECO:0000256" key="4">
    <source>
        <dbReference type="ARBA" id="ARBA00022801"/>
    </source>
</evidence>
<gene>
    <name evidence="9" type="ORF">TARUN_2187</name>
</gene>
<keyword evidence="6" id="KW-0482">Metalloprotease</keyword>
<dbReference type="InterPro" id="IPR023612">
    <property type="entry name" value="Peptidase_M4"/>
</dbReference>
<feature type="domain" description="Peptidase M4 C-terminal" evidence="8">
    <location>
        <begin position="252"/>
        <end position="418"/>
    </location>
</feature>
<dbReference type="Pfam" id="PF01447">
    <property type="entry name" value="Peptidase_M4"/>
    <property type="match status" value="1"/>
</dbReference>
<dbReference type="InterPro" id="IPR001570">
    <property type="entry name" value="Peptidase_M4_C_domain"/>
</dbReference>
<dbReference type="PRINTS" id="PR00730">
    <property type="entry name" value="THERMOLYSIN"/>
</dbReference>
<dbReference type="OrthoDB" id="5332336at2759"/>
<dbReference type="InterPro" id="IPR013856">
    <property type="entry name" value="Peptidase_M4_domain"/>
</dbReference>
<evidence type="ECO:0000256" key="5">
    <source>
        <dbReference type="ARBA" id="ARBA00022833"/>
    </source>
</evidence>
<evidence type="ECO:0000256" key="3">
    <source>
        <dbReference type="ARBA" id="ARBA00022723"/>
    </source>
</evidence>
<reference evidence="9 10" key="1">
    <citation type="journal article" date="2018" name="PLoS Pathog.">
        <title>Evolution of structural diversity of trichothecenes, a family of toxins produced by plant pathogenic and entomopathogenic fungi.</title>
        <authorList>
            <person name="Proctor R.H."/>
            <person name="McCormick S.P."/>
            <person name="Kim H.S."/>
            <person name="Cardoza R.E."/>
            <person name="Stanley A.M."/>
            <person name="Lindo L."/>
            <person name="Kelly A."/>
            <person name="Brown D.W."/>
            <person name="Lee T."/>
            <person name="Vaughan M.M."/>
            <person name="Alexander N.J."/>
            <person name="Busman M."/>
            <person name="Gutierrez S."/>
        </authorList>
    </citation>
    <scope>NUCLEOTIDE SEQUENCE [LARGE SCALE GENOMIC DNA]</scope>
    <source>
        <strain evidence="9 10">IBT 40837</strain>
    </source>
</reference>
<feature type="domain" description="Peptidase M4" evidence="7">
    <location>
        <begin position="170"/>
        <end position="248"/>
    </location>
</feature>
<comment type="caution">
    <text evidence="9">The sequence shown here is derived from an EMBL/GenBank/DDBJ whole genome shotgun (WGS) entry which is preliminary data.</text>
</comment>
<keyword evidence="4" id="KW-0378">Hydrolase</keyword>
<dbReference type="Gene3D" id="3.10.170.10">
    <property type="match status" value="1"/>
</dbReference>
<dbReference type="GO" id="GO:0006508">
    <property type="term" value="P:proteolysis"/>
    <property type="evidence" value="ECO:0007669"/>
    <property type="project" value="UniProtKB-KW"/>
</dbReference>
<evidence type="ECO:0000313" key="10">
    <source>
        <dbReference type="Proteomes" id="UP000266272"/>
    </source>
</evidence>
<evidence type="ECO:0000259" key="7">
    <source>
        <dbReference type="Pfam" id="PF01447"/>
    </source>
</evidence>
<proteinExistence type="inferred from homology"/>
<dbReference type="STRING" id="490622.A0A395NVD5"/>
<evidence type="ECO:0000256" key="1">
    <source>
        <dbReference type="ARBA" id="ARBA00009388"/>
    </source>
</evidence>
<keyword evidence="10" id="KW-1185">Reference proteome</keyword>
<dbReference type="Proteomes" id="UP000266272">
    <property type="component" value="Unassembled WGS sequence"/>
</dbReference>
<dbReference type="Pfam" id="PF02868">
    <property type="entry name" value="Peptidase_M4_C"/>
    <property type="match status" value="1"/>
</dbReference>
<dbReference type="EMBL" id="PXOA01000127">
    <property type="protein sequence ID" value="RFU80069.1"/>
    <property type="molecule type" value="Genomic_DNA"/>
</dbReference>
<organism evidence="9 10">
    <name type="scientific">Trichoderma arundinaceum</name>
    <dbReference type="NCBI Taxonomy" id="490622"/>
    <lineage>
        <taxon>Eukaryota</taxon>
        <taxon>Fungi</taxon>
        <taxon>Dikarya</taxon>
        <taxon>Ascomycota</taxon>
        <taxon>Pezizomycotina</taxon>
        <taxon>Sordariomycetes</taxon>
        <taxon>Hypocreomycetidae</taxon>
        <taxon>Hypocreales</taxon>
        <taxon>Hypocreaceae</taxon>
        <taxon>Trichoderma</taxon>
    </lineage>
</organism>
<evidence type="ECO:0000256" key="6">
    <source>
        <dbReference type="ARBA" id="ARBA00023049"/>
    </source>
</evidence>
<dbReference type="SUPFAM" id="SSF55486">
    <property type="entry name" value="Metalloproteases ('zincins'), catalytic domain"/>
    <property type="match status" value="1"/>
</dbReference>
<name>A0A395NVD5_TRIAR</name>
<dbReference type="AlphaFoldDB" id="A0A395NVD5"/>
<comment type="similarity">
    <text evidence="1">Belongs to the peptidase M4 family.</text>
</comment>
<keyword evidence="5" id="KW-0862">Zinc</keyword>
<dbReference type="InterPro" id="IPR027268">
    <property type="entry name" value="Peptidase_M4/M1_CTD_sf"/>
</dbReference>
<dbReference type="GO" id="GO:0046872">
    <property type="term" value="F:metal ion binding"/>
    <property type="evidence" value="ECO:0007669"/>
    <property type="project" value="UniProtKB-KW"/>
</dbReference>
<dbReference type="Gene3D" id="1.10.390.10">
    <property type="entry name" value="Neutral Protease Domain 2"/>
    <property type="match status" value="1"/>
</dbReference>
<sequence>MSCRCFIVPPHLLRAIAESSQNPEQVRKAAEGSLAAHSRVTTSRRERIASLTQPRGNKAAAAVRTAPFIPESLLTQLSTSESVDEVTRNRAKRDLCHLHKLMAKEPTLQKALAVDEKVSKELSKAAPYRAVYNAKHSCCSLFNGNTDDLPGELVRAEGQPEAKDKDVNLAFDNVGHVLSFYREHYNWKSIDNKNADVISSVHYGDDYENAFWFPEKMQMVFGDGDDFLRNFTGCIDVIGHELTHAVTEYTSPLDYENQSGALNEHIADVFGIMVKQQVENEPADKADWLIGEYCLLPGVKGVALRSMKNPGTAYNDPRFGKDPQVDNMAQYEATTTDNGGVHIYSGIPNKAFFLASVAFGGYSWEKAGEIWWKAMNCGKVPARCTFKQFADVTVECAEELFGEEAARTVRKAWNEVGITRGI</sequence>
<protein>
    <submittedName>
        <fullName evidence="9">Peptidase m4, thermolysin</fullName>
    </submittedName>
</protein>
<dbReference type="InterPro" id="IPR052759">
    <property type="entry name" value="Metalloprotease_M4"/>
</dbReference>
<dbReference type="CDD" id="cd09597">
    <property type="entry name" value="M4_TLP"/>
    <property type="match status" value="1"/>
</dbReference>
<keyword evidence="2" id="KW-0645">Protease</keyword>
<evidence type="ECO:0000256" key="2">
    <source>
        <dbReference type="ARBA" id="ARBA00022670"/>
    </source>
</evidence>
<evidence type="ECO:0000313" key="9">
    <source>
        <dbReference type="EMBL" id="RFU80069.1"/>
    </source>
</evidence>
<dbReference type="PANTHER" id="PTHR43579:SF1">
    <property type="entry name" value="NEUTRAL METALLOPROTEINASE"/>
    <property type="match status" value="1"/>
</dbReference>
<keyword evidence="3" id="KW-0479">Metal-binding</keyword>
<dbReference type="GO" id="GO:0004222">
    <property type="term" value="F:metalloendopeptidase activity"/>
    <property type="evidence" value="ECO:0007669"/>
    <property type="project" value="InterPro"/>
</dbReference>